<evidence type="ECO:0000256" key="5">
    <source>
        <dbReference type="ARBA" id="ARBA00022989"/>
    </source>
</evidence>
<dbReference type="PANTHER" id="PTHR30151:SF0">
    <property type="entry name" value="ABC TRANSPORTER PERMEASE PROTEIN MJ0413-RELATED"/>
    <property type="match status" value="1"/>
</dbReference>
<keyword evidence="3" id="KW-1003">Cell membrane</keyword>
<evidence type="ECO:0000256" key="3">
    <source>
        <dbReference type="ARBA" id="ARBA00022475"/>
    </source>
</evidence>
<comment type="subcellular location">
    <subcellularLocation>
        <location evidence="1 7">Cell membrane</location>
        <topology evidence="1 7">Multi-pass membrane protein</topology>
    </subcellularLocation>
</comment>
<evidence type="ECO:0000256" key="4">
    <source>
        <dbReference type="ARBA" id="ARBA00022692"/>
    </source>
</evidence>
<organism evidence="9 10">
    <name type="scientific">Candidatus Scatomorpha intestinavium</name>
    <dbReference type="NCBI Taxonomy" id="2840922"/>
    <lineage>
        <taxon>Bacteria</taxon>
        <taxon>Bacillati</taxon>
        <taxon>Bacillota</taxon>
        <taxon>Clostridia</taxon>
        <taxon>Eubacteriales</taxon>
        <taxon>Candidatus Scatomorpha</taxon>
    </lineage>
</organism>
<dbReference type="PANTHER" id="PTHR30151">
    <property type="entry name" value="ALKANE SULFONATE ABC TRANSPORTER-RELATED, MEMBRANE SUBUNIT"/>
    <property type="match status" value="1"/>
</dbReference>
<keyword evidence="4 7" id="KW-0812">Transmembrane</keyword>
<dbReference type="Proteomes" id="UP000824262">
    <property type="component" value="Unassembled WGS sequence"/>
</dbReference>
<feature type="domain" description="ABC transmembrane type-1" evidence="8">
    <location>
        <begin position="58"/>
        <end position="238"/>
    </location>
</feature>
<evidence type="ECO:0000256" key="2">
    <source>
        <dbReference type="ARBA" id="ARBA00022448"/>
    </source>
</evidence>
<evidence type="ECO:0000313" key="10">
    <source>
        <dbReference type="Proteomes" id="UP000824262"/>
    </source>
</evidence>
<comment type="similarity">
    <text evidence="7">Belongs to the binding-protein-dependent transport system permease family.</text>
</comment>
<reference evidence="9" key="2">
    <citation type="journal article" date="2021" name="PeerJ">
        <title>Extensive microbial diversity within the chicken gut microbiome revealed by metagenomics and culture.</title>
        <authorList>
            <person name="Gilroy R."/>
            <person name="Ravi A."/>
            <person name="Getino M."/>
            <person name="Pursley I."/>
            <person name="Horton D.L."/>
            <person name="Alikhan N.F."/>
            <person name="Baker D."/>
            <person name="Gharbi K."/>
            <person name="Hall N."/>
            <person name="Watson M."/>
            <person name="Adriaenssens E.M."/>
            <person name="Foster-Nyarko E."/>
            <person name="Jarju S."/>
            <person name="Secka A."/>
            <person name="Antonio M."/>
            <person name="Oren A."/>
            <person name="Chaudhuri R.R."/>
            <person name="La Ragione R."/>
            <person name="Hildebrand F."/>
            <person name="Pallen M.J."/>
        </authorList>
    </citation>
    <scope>NUCLEOTIDE SEQUENCE</scope>
    <source>
        <strain evidence="9">ChiBcolR7-354</strain>
    </source>
</reference>
<dbReference type="InterPro" id="IPR035906">
    <property type="entry name" value="MetI-like_sf"/>
</dbReference>
<feature type="transmembrane region" description="Helical" evidence="7">
    <location>
        <begin position="92"/>
        <end position="114"/>
    </location>
</feature>
<sequence length="254" mass="27347">MRRRVLRALAAAAFYLALWGALALLLRSQGRSLLLPGPAESFTRLAELMGSAAFWSYTFASLARVTLGIATAAAAGVALAALCTRFRAFDALLAPAMSVVKATPVASFAILVLIWLPRDAVPVCISALMVMPVVWANVRGGILGVDGQLLELARACRLPRRRVLRRIYVPSVLPDFAAALRSGIGFGWKAGIAAEVLTVPRESMGRMIYESRYYLQTTDLFAWTLAVIFLSVAIEKLLLAALGRLGRTGGRENA</sequence>
<comment type="caution">
    <text evidence="9">The sequence shown here is derived from an EMBL/GenBank/DDBJ whole genome shotgun (WGS) entry which is preliminary data.</text>
</comment>
<evidence type="ECO:0000313" key="9">
    <source>
        <dbReference type="EMBL" id="HIQ78898.1"/>
    </source>
</evidence>
<feature type="transmembrane region" description="Helical" evidence="7">
    <location>
        <begin position="54"/>
        <end position="80"/>
    </location>
</feature>
<keyword evidence="6 7" id="KW-0472">Membrane</keyword>
<name>A0A9D0ZED5_9FIRM</name>
<feature type="transmembrane region" description="Helical" evidence="7">
    <location>
        <begin position="220"/>
        <end position="242"/>
    </location>
</feature>
<dbReference type="GO" id="GO:0055085">
    <property type="term" value="P:transmembrane transport"/>
    <property type="evidence" value="ECO:0007669"/>
    <property type="project" value="InterPro"/>
</dbReference>
<dbReference type="EMBL" id="DVGA01000064">
    <property type="protein sequence ID" value="HIQ78898.1"/>
    <property type="molecule type" value="Genomic_DNA"/>
</dbReference>
<accession>A0A9D0ZED5</accession>
<reference evidence="9" key="1">
    <citation type="submission" date="2020-10" db="EMBL/GenBank/DDBJ databases">
        <authorList>
            <person name="Gilroy R."/>
        </authorList>
    </citation>
    <scope>NUCLEOTIDE SEQUENCE</scope>
    <source>
        <strain evidence="9">ChiBcolR7-354</strain>
    </source>
</reference>
<protein>
    <submittedName>
        <fullName evidence="9">ABC transporter permease subunit</fullName>
    </submittedName>
</protein>
<keyword evidence="5 7" id="KW-1133">Transmembrane helix</keyword>
<dbReference type="PROSITE" id="PS50928">
    <property type="entry name" value="ABC_TM1"/>
    <property type="match status" value="1"/>
</dbReference>
<feature type="transmembrane region" description="Helical" evidence="7">
    <location>
        <begin position="167"/>
        <end position="188"/>
    </location>
</feature>
<gene>
    <name evidence="9" type="ORF">IAB77_06525</name>
</gene>
<evidence type="ECO:0000259" key="8">
    <source>
        <dbReference type="PROSITE" id="PS50928"/>
    </source>
</evidence>
<keyword evidence="2 7" id="KW-0813">Transport</keyword>
<evidence type="ECO:0000256" key="6">
    <source>
        <dbReference type="ARBA" id="ARBA00023136"/>
    </source>
</evidence>
<proteinExistence type="inferred from homology"/>
<dbReference type="SUPFAM" id="SSF161098">
    <property type="entry name" value="MetI-like"/>
    <property type="match status" value="1"/>
</dbReference>
<dbReference type="InterPro" id="IPR000515">
    <property type="entry name" value="MetI-like"/>
</dbReference>
<dbReference type="AlphaFoldDB" id="A0A9D0ZED5"/>
<evidence type="ECO:0000256" key="7">
    <source>
        <dbReference type="RuleBase" id="RU363032"/>
    </source>
</evidence>
<dbReference type="GO" id="GO:0005886">
    <property type="term" value="C:plasma membrane"/>
    <property type="evidence" value="ECO:0007669"/>
    <property type="project" value="UniProtKB-SubCell"/>
</dbReference>
<dbReference type="Gene3D" id="1.10.3720.10">
    <property type="entry name" value="MetI-like"/>
    <property type="match status" value="1"/>
</dbReference>
<dbReference type="Pfam" id="PF00528">
    <property type="entry name" value="BPD_transp_1"/>
    <property type="match status" value="1"/>
</dbReference>
<evidence type="ECO:0000256" key="1">
    <source>
        <dbReference type="ARBA" id="ARBA00004651"/>
    </source>
</evidence>